<keyword evidence="3" id="KW-1185">Reference proteome</keyword>
<dbReference type="RefSeq" id="WP_188896096.1">
    <property type="nucleotide sequence ID" value="NZ_BMMZ01000007.1"/>
</dbReference>
<evidence type="ECO:0008006" key="4">
    <source>
        <dbReference type="Google" id="ProtNLM"/>
    </source>
</evidence>
<protein>
    <recommendedName>
        <fullName evidence="4">DUF4913 domain-containing protein</fullName>
    </recommendedName>
</protein>
<evidence type="ECO:0000313" key="2">
    <source>
        <dbReference type="EMBL" id="GGL68534.1"/>
    </source>
</evidence>
<feature type="region of interest" description="Disordered" evidence="1">
    <location>
        <begin position="119"/>
        <end position="146"/>
    </location>
</feature>
<gene>
    <name evidence="2" type="ORF">GCM10011575_28930</name>
</gene>
<dbReference type="InterPro" id="IPR032584">
    <property type="entry name" value="DUF4913"/>
</dbReference>
<comment type="caution">
    <text evidence="2">The sequence shown here is derived from an EMBL/GenBank/DDBJ whole genome shotgun (WGS) entry which is preliminary data.</text>
</comment>
<name>A0A917W670_9ACTN</name>
<dbReference type="Pfam" id="PF16259">
    <property type="entry name" value="DUF4913"/>
    <property type="match status" value="1"/>
</dbReference>
<reference evidence="2" key="2">
    <citation type="submission" date="2020-09" db="EMBL/GenBank/DDBJ databases">
        <authorList>
            <person name="Sun Q."/>
            <person name="Zhou Y."/>
        </authorList>
    </citation>
    <scope>NUCLEOTIDE SEQUENCE</scope>
    <source>
        <strain evidence="2">CGMCC 4.7306</strain>
    </source>
</reference>
<accession>A0A917W670</accession>
<evidence type="ECO:0000256" key="1">
    <source>
        <dbReference type="SAM" id="MobiDB-lite"/>
    </source>
</evidence>
<reference evidence="2" key="1">
    <citation type="journal article" date="2014" name="Int. J. Syst. Evol. Microbiol.">
        <title>Complete genome sequence of Corynebacterium casei LMG S-19264T (=DSM 44701T), isolated from a smear-ripened cheese.</title>
        <authorList>
            <consortium name="US DOE Joint Genome Institute (JGI-PGF)"/>
            <person name="Walter F."/>
            <person name="Albersmeier A."/>
            <person name="Kalinowski J."/>
            <person name="Ruckert C."/>
        </authorList>
    </citation>
    <scope>NUCLEOTIDE SEQUENCE</scope>
    <source>
        <strain evidence="2">CGMCC 4.7306</strain>
    </source>
</reference>
<dbReference type="Proteomes" id="UP000613840">
    <property type="component" value="Unassembled WGS sequence"/>
</dbReference>
<evidence type="ECO:0000313" key="3">
    <source>
        <dbReference type="Proteomes" id="UP000613840"/>
    </source>
</evidence>
<proteinExistence type="predicted"/>
<dbReference type="AlphaFoldDB" id="A0A917W670"/>
<dbReference type="EMBL" id="BMMZ01000007">
    <property type="protein sequence ID" value="GGL68534.1"/>
    <property type="molecule type" value="Genomic_DNA"/>
</dbReference>
<organism evidence="2 3">
    <name type="scientific">Microlunatus endophyticus</name>
    <dbReference type="NCBI Taxonomy" id="1716077"/>
    <lineage>
        <taxon>Bacteria</taxon>
        <taxon>Bacillati</taxon>
        <taxon>Actinomycetota</taxon>
        <taxon>Actinomycetes</taxon>
        <taxon>Propionibacteriales</taxon>
        <taxon>Propionibacteriaceae</taxon>
        <taxon>Microlunatus</taxon>
    </lineage>
</organism>
<sequence length="146" mass="16948">MTGPTMTDPTMTDHPRFGAGYDLDDFEDAAQAPCYGSVDAFVREYLRHMYKRRIDGRTRVWAARWWSYGEAISRLDALWRSWESLRQDPSTGMSVWWRDHADYHMPVLLDPDGVFFDSADDPANTNRRGDPLPYEPPPDGMFPDLR</sequence>